<organism evidence="2 3">
    <name type="scientific">Sphingomonas jejuensis</name>
    <dbReference type="NCBI Taxonomy" id="904715"/>
    <lineage>
        <taxon>Bacteria</taxon>
        <taxon>Pseudomonadati</taxon>
        <taxon>Pseudomonadota</taxon>
        <taxon>Alphaproteobacteria</taxon>
        <taxon>Sphingomonadales</taxon>
        <taxon>Sphingomonadaceae</taxon>
        <taxon>Sphingomonas</taxon>
    </lineage>
</organism>
<dbReference type="EMBL" id="JAATJE010000002">
    <property type="protein sequence ID" value="NJC35123.1"/>
    <property type="molecule type" value="Genomic_DNA"/>
</dbReference>
<protein>
    <submittedName>
        <fullName evidence="2">Uncharacterized protein</fullName>
    </submittedName>
</protein>
<keyword evidence="1" id="KW-1133">Transmembrane helix</keyword>
<keyword evidence="1" id="KW-0812">Transmembrane</keyword>
<proteinExistence type="predicted"/>
<feature type="transmembrane region" description="Helical" evidence="1">
    <location>
        <begin position="58"/>
        <end position="76"/>
    </location>
</feature>
<keyword evidence="3" id="KW-1185">Reference proteome</keyword>
<evidence type="ECO:0000313" key="3">
    <source>
        <dbReference type="Proteomes" id="UP000734218"/>
    </source>
</evidence>
<accession>A0ABX0XPH7</accession>
<evidence type="ECO:0000313" key="2">
    <source>
        <dbReference type="EMBL" id="NJC35123.1"/>
    </source>
</evidence>
<keyword evidence="1" id="KW-0472">Membrane</keyword>
<gene>
    <name evidence="2" type="ORF">GGR88_002637</name>
</gene>
<name>A0ABX0XPH7_9SPHN</name>
<dbReference type="Proteomes" id="UP000734218">
    <property type="component" value="Unassembled WGS sequence"/>
</dbReference>
<comment type="caution">
    <text evidence="2">The sequence shown here is derived from an EMBL/GenBank/DDBJ whole genome shotgun (WGS) entry which is preliminary data.</text>
</comment>
<evidence type="ECO:0000256" key="1">
    <source>
        <dbReference type="SAM" id="Phobius"/>
    </source>
</evidence>
<feature type="transmembrane region" description="Helical" evidence="1">
    <location>
        <begin position="25"/>
        <end position="52"/>
    </location>
</feature>
<reference evidence="2 3" key="1">
    <citation type="submission" date="2020-03" db="EMBL/GenBank/DDBJ databases">
        <title>Genomic Encyclopedia of Type Strains, Phase IV (KMG-IV): sequencing the most valuable type-strain genomes for metagenomic binning, comparative biology and taxonomic classification.</title>
        <authorList>
            <person name="Goeker M."/>
        </authorList>
    </citation>
    <scope>NUCLEOTIDE SEQUENCE [LARGE SCALE GENOMIC DNA]</scope>
    <source>
        <strain evidence="2 3">DSM 27651</strain>
    </source>
</reference>
<sequence>MPGENHNLPEDEEERQALKDPVRNLRVVAASIVNGWAVGVAAVLVLTVVTVGAGLGDYLLLVWLGCIGMVAVWERAHVARRRRVRRATNRLLGLDRQ</sequence>